<proteinExistence type="predicted"/>
<evidence type="ECO:0000313" key="9">
    <source>
        <dbReference type="RefSeq" id="XP_049307008.1"/>
    </source>
</evidence>
<evidence type="ECO:0000313" key="5">
    <source>
        <dbReference type="RefSeq" id="XP_049307004.1"/>
    </source>
</evidence>
<reference evidence="3 4" key="1">
    <citation type="submission" date="2025-05" db="UniProtKB">
        <authorList>
            <consortium name="RefSeq"/>
        </authorList>
    </citation>
    <scope>IDENTIFICATION</scope>
    <source>
        <tissue evidence="3 4">Adult</tissue>
    </source>
</reference>
<dbReference type="RefSeq" id="XP_049307004.1">
    <property type="nucleotide sequence ID" value="XM_049451047.1"/>
</dbReference>
<gene>
    <name evidence="3 4 5 6 7 8 9 10" type="primary">LOC105222590</name>
</gene>
<keyword evidence="1" id="KW-0732">Signal</keyword>
<evidence type="ECO:0000313" key="8">
    <source>
        <dbReference type="RefSeq" id="XP_049307007.1"/>
    </source>
</evidence>
<evidence type="ECO:0000313" key="2">
    <source>
        <dbReference type="Proteomes" id="UP001652620"/>
    </source>
</evidence>
<dbReference type="RefSeq" id="XP_049307002.1">
    <property type="nucleotide sequence ID" value="XM_049451045.1"/>
</dbReference>
<sequence length="851" mass="94324">MSPTNVMRMGAPLLLLCLSFLCCSIGDTYAQENIMPQIPPSLEECYNTSYFMNRQNRLPATIETLISLIEKVENTPTYSYDMRTLSVALLQRFRQDGIQRAYNVAESPGVIPYSPTGFQFPKFRILLSRLIPGNAFTFPNSTLTREERCSLHFMISSSLDLRTRGDESSVCNNLSQYRAQRLRRSPNVERKGGFVGDVEVLESFKAKAQKRGLKKGAYNALDYDFGWTSTGTTTSTTISQCPVENGVIWTPWGTVAAGALLAGVATGLQQQTVQLRTLLALSSRSNGYTNLPQTATVGVDNRWAATLAGDLAEVALVQVPFTSTETASVGANGAWNSTVMPEWYFLSQRQNFEMTDAEIRGGLDGLIIAQNIVSWRTQSSNMKLSQLLRMYYSTNGVLNSGIMACNRKANFATYAPSDQMIVQTSAFSQVLDREMQLGVTLSAANIATFSSSAAAALQSYVPWMNSDCYAAEETQGIHNMTTIMTNIFVFLDTTWPYYFVADYVIFVLQRLNINPYASAVTLLSAADATIMVNTTHYMSAVYENWNITTHSWYKPGFSLPQILNTAAELAQNIMDVDRNTSSLGGRSLIALLIPSPIAYVPDWDMNYALNFLQKLNYSVPDLHFLYYGGGALIRFKDLVPNPHEDIFPLGEEYGVWTAGTPVVRRIREIPRRLVNPRCGAAMYANTAGANEMVQYVRAGAINFYRIMPNYFFGSTSLRYLRITPQCPASFTVCSSRTIPLPYRKDGGDQPEQSCGQTAATNGYSLDLSELCVGYTQIEDCPPLYVSVQAQQFTSNELSCTNPACELPNAAQFLIYVNYLVCNTATKLELASVFTVILSLILSTNIFEVTLE</sequence>
<evidence type="ECO:0000313" key="7">
    <source>
        <dbReference type="RefSeq" id="XP_049307006.1"/>
    </source>
</evidence>
<evidence type="ECO:0000313" key="10">
    <source>
        <dbReference type="RefSeq" id="XP_049307009.1"/>
    </source>
</evidence>
<evidence type="ECO:0000313" key="4">
    <source>
        <dbReference type="RefSeq" id="XP_049307003.1"/>
    </source>
</evidence>
<accession>A0ABM3JCR1</accession>
<dbReference type="GeneID" id="105222590"/>
<dbReference type="RefSeq" id="XP_049307009.1">
    <property type="nucleotide sequence ID" value="XM_049451052.1"/>
</dbReference>
<protein>
    <submittedName>
        <fullName evidence="3 4">Uncharacterized protein LOC105222590 isoform X1</fullName>
    </submittedName>
</protein>
<dbReference type="RefSeq" id="XP_049307006.1">
    <property type="nucleotide sequence ID" value="XM_049451049.1"/>
</dbReference>
<dbReference type="RefSeq" id="XP_049307005.1">
    <property type="nucleotide sequence ID" value="XM_049451048.1"/>
</dbReference>
<organism evidence="2 5">
    <name type="scientific">Bactrocera dorsalis</name>
    <name type="common">Oriental fruit fly</name>
    <name type="synonym">Dacus dorsalis</name>
    <dbReference type="NCBI Taxonomy" id="27457"/>
    <lineage>
        <taxon>Eukaryota</taxon>
        <taxon>Metazoa</taxon>
        <taxon>Ecdysozoa</taxon>
        <taxon>Arthropoda</taxon>
        <taxon>Hexapoda</taxon>
        <taxon>Insecta</taxon>
        <taxon>Pterygota</taxon>
        <taxon>Neoptera</taxon>
        <taxon>Endopterygota</taxon>
        <taxon>Diptera</taxon>
        <taxon>Brachycera</taxon>
        <taxon>Muscomorpha</taxon>
        <taxon>Tephritoidea</taxon>
        <taxon>Tephritidae</taxon>
        <taxon>Bactrocera</taxon>
        <taxon>Bactrocera</taxon>
    </lineage>
</organism>
<dbReference type="Proteomes" id="UP001652620">
    <property type="component" value="Chromosome 3"/>
</dbReference>
<evidence type="ECO:0000313" key="6">
    <source>
        <dbReference type="RefSeq" id="XP_049307005.1"/>
    </source>
</evidence>
<name>A0ABM3JCR1_BACDO</name>
<keyword evidence="2" id="KW-1185">Reference proteome</keyword>
<feature type="signal peptide" evidence="1">
    <location>
        <begin position="1"/>
        <end position="30"/>
    </location>
</feature>
<evidence type="ECO:0000256" key="1">
    <source>
        <dbReference type="SAM" id="SignalP"/>
    </source>
</evidence>
<feature type="chain" id="PRO_5045024718" evidence="1">
    <location>
        <begin position="31"/>
        <end position="851"/>
    </location>
</feature>
<dbReference type="RefSeq" id="XP_049307003.1">
    <property type="nucleotide sequence ID" value="XM_049451046.1"/>
</dbReference>
<evidence type="ECO:0000313" key="3">
    <source>
        <dbReference type="RefSeq" id="XP_049307002.1"/>
    </source>
</evidence>
<dbReference type="RefSeq" id="XP_049307008.1">
    <property type="nucleotide sequence ID" value="XM_049451051.1"/>
</dbReference>
<dbReference type="RefSeq" id="XP_049307007.1">
    <property type="nucleotide sequence ID" value="XM_049451050.1"/>
</dbReference>